<sequence>MKKRMTIMMILLVIVFGGIIAFNLFKGFMIKQFFAHYEPPPVTVSSVKATRQDWEPKIHAVGDFVAINGVEVNSQATGNVVSIHFESGQYIEKDQPLIDIDDSVEQANLKFNQADMALKDINYRRQADLLKRNATSSSSVDEAKANLEQAQANVERIEAQIRQKHITAPFSGQLGIRQVNLGQYITPGQTSIVTLQSLDPLYIEFNLPEQLFKKIRSGQKIELSVEEIPNTVFAGKITAINSKIDTNTHNVLIQASLPNCPAIVNQDLTKSPLVKVSKQPGSNKTIVMCDSELNAKNQVDKFIFIPGMFASISVEQPAIKDVVVLPSTAISYSLYGNSVFVIEPDKDGKKDEQGNPVLRVNRVFVTTGDQQGNYTIIEKGITAGQTVVSSGEIKLQNGARVVINNSVLLKDVSDPDSLGQ</sequence>
<dbReference type="PANTHER" id="PTHR30469:SF11">
    <property type="entry name" value="BLL4320 PROTEIN"/>
    <property type="match status" value="1"/>
</dbReference>
<dbReference type="Gene3D" id="2.40.420.20">
    <property type="match status" value="1"/>
</dbReference>
<dbReference type="InterPro" id="IPR006143">
    <property type="entry name" value="RND_pump_MFP"/>
</dbReference>
<dbReference type="RefSeq" id="WP_382342261.1">
    <property type="nucleotide sequence ID" value="NZ_JBHSAB010000011.1"/>
</dbReference>
<dbReference type="EMBL" id="JBHSAB010000011">
    <property type="protein sequence ID" value="MFC3908720.1"/>
    <property type="molecule type" value="Genomic_DNA"/>
</dbReference>
<dbReference type="PANTHER" id="PTHR30469">
    <property type="entry name" value="MULTIDRUG RESISTANCE PROTEIN MDTA"/>
    <property type="match status" value="1"/>
</dbReference>
<dbReference type="Pfam" id="PF25954">
    <property type="entry name" value="Beta-barrel_RND_2"/>
    <property type="match status" value="1"/>
</dbReference>
<comment type="caution">
    <text evidence="5">The sequence shown here is derived from an EMBL/GenBank/DDBJ whole genome shotgun (WGS) entry which is preliminary data.</text>
</comment>
<feature type="domain" description="CusB-like beta-barrel" evidence="4">
    <location>
        <begin position="202"/>
        <end position="259"/>
    </location>
</feature>
<keyword evidence="6" id="KW-1185">Reference proteome</keyword>
<evidence type="ECO:0000259" key="4">
    <source>
        <dbReference type="Pfam" id="PF25954"/>
    </source>
</evidence>
<evidence type="ECO:0000259" key="3">
    <source>
        <dbReference type="Pfam" id="PF25917"/>
    </source>
</evidence>
<dbReference type="SUPFAM" id="SSF111369">
    <property type="entry name" value="HlyD-like secretion proteins"/>
    <property type="match status" value="1"/>
</dbReference>
<evidence type="ECO:0000313" key="6">
    <source>
        <dbReference type="Proteomes" id="UP001595758"/>
    </source>
</evidence>
<organism evidence="5 6">
    <name type="scientific">Legionella dresdenensis</name>
    <dbReference type="NCBI Taxonomy" id="450200"/>
    <lineage>
        <taxon>Bacteria</taxon>
        <taxon>Pseudomonadati</taxon>
        <taxon>Pseudomonadota</taxon>
        <taxon>Gammaproteobacteria</taxon>
        <taxon>Legionellales</taxon>
        <taxon>Legionellaceae</taxon>
        <taxon>Legionella</taxon>
    </lineage>
</organism>
<dbReference type="InterPro" id="IPR058792">
    <property type="entry name" value="Beta-barrel_RND_2"/>
</dbReference>
<reference evidence="6" key="1">
    <citation type="journal article" date="2019" name="Int. J. Syst. Evol. Microbiol.">
        <title>The Global Catalogue of Microorganisms (GCM) 10K type strain sequencing project: providing services to taxonomists for standard genome sequencing and annotation.</title>
        <authorList>
            <consortium name="The Broad Institute Genomics Platform"/>
            <consortium name="The Broad Institute Genome Sequencing Center for Infectious Disease"/>
            <person name="Wu L."/>
            <person name="Ma J."/>
        </authorList>
    </citation>
    <scope>NUCLEOTIDE SEQUENCE [LARGE SCALE GENOMIC DNA]</scope>
    <source>
        <strain evidence="6">CCUG 59858</strain>
    </source>
</reference>
<evidence type="ECO:0000313" key="5">
    <source>
        <dbReference type="EMBL" id="MFC3908720.1"/>
    </source>
</evidence>
<keyword evidence="2" id="KW-0175">Coiled coil</keyword>
<protein>
    <submittedName>
        <fullName evidence="5">Efflux RND transporter periplasmic adaptor subunit</fullName>
    </submittedName>
</protein>
<name>A0ABV8CFB1_9GAMM</name>
<dbReference type="Gene3D" id="1.10.287.470">
    <property type="entry name" value="Helix hairpin bin"/>
    <property type="match status" value="1"/>
</dbReference>
<evidence type="ECO:0000256" key="1">
    <source>
        <dbReference type="ARBA" id="ARBA00009477"/>
    </source>
</evidence>
<gene>
    <name evidence="5" type="ORF">ACFORL_06470</name>
</gene>
<dbReference type="Gene3D" id="2.40.30.170">
    <property type="match status" value="1"/>
</dbReference>
<dbReference type="InterPro" id="IPR058625">
    <property type="entry name" value="MdtA-like_BSH"/>
</dbReference>
<dbReference type="Proteomes" id="UP001595758">
    <property type="component" value="Unassembled WGS sequence"/>
</dbReference>
<proteinExistence type="inferred from homology"/>
<comment type="similarity">
    <text evidence="1">Belongs to the membrane fusion protein (MFP) (TC 8.A.1) family.</text>
</comment>
<dbReference type="NCBIfam" id="TIGR01730">
    <property type="entry name" value="RND_mfp"/>
    <property type="match status" value="1"/>
</dbReference>
<dbReference type="Gene3D" id="2.40.50.100">
    <property type="match status" value="1"/>
</dbReference>
<dbReference type="Pfam" id="PF25917">
    <property type="entry name" value="BSH_RND"/>
    <property type="match status" value="1"/>
</dbReference>
<accession>A0ABV8CFB1</accession>
<feature type="domain" description="Multidrug resistance protein MdtA-like barrel-sandwich hybrid" evidence="3">
    <location>
        <begin position="69"/>
        <end position="193"/>
    </location>
</feature>
<feature type="coiled-coil region" evidence="2">
    <location>
        <begin position="133"/>
        <end position="167"/>
    </location>
</feature>
<evidence type="ECO:0000256" key="2">
    <source>
        <dbReference type="SAM" id="Coils"/>
    </source>
</evidence>